<evidence type="ECO:0000313" key="1">
    <source>
        <dbReference type="EMBL" id="MFD2637385.1"/>
    </source>
</evidence>
<dbReference type="RefSeq" id="WP_377326794.1">
    <property type="nucleotide sequence ID" value="NZ_JBHUMZ010000006.1"/>
</dbReference>
<organism evidence="1 2">
    <name type="scientific">Piscibacillus salipiscarius</name>
    <dbReference type="NCBI Taxonomy" id="299480"/>
    <lineage>
        <taxon>Bacteria</taxon>
        <taxon>Bacillati</taxon>
        <taxon>Bacillota</taxon>
        <taxon>Bacilli</taxon>
        <taxon>Bacillales</taxon>
        <taxon>Bacillaceae</taxon>
        <taxon>Piscibacillus</taxon>
    </lineage>
</organism>
<dbReference type="Pfam" id="PF04134">
    <property type="entry name" value="DCC1-like"/>
    <property type="match status" value="1"/>
</dbReference>
<dbReference type="InterPro" id="IPR007263">
    <property type="entry name" value="DCC1-like"/>
</dbReference>
<name>A0ABW5Q631_9BACI</name>
<comment type="caution">
    <text evidence="1">The sequence shown here is derived from an EMBL/GenBank/DDBJ whole genome shotgun (WGS) entry which is preliminary data.</text>
</comment>
<accession>A0ABW5Q631</accession>
<dbReference type="PANTHER" id="PTHR33639">
    <property type="entry name" value="THIOL-DISULFIDE OXIDOREDUCTASE DCC"/>
    <property type="match status" value="1"/>
</dbReference>
<dbReference type="Proteomes" id="UP001597452">
    <property type="component" value="Unassembled WGS sequence"/>
</dbReference>
<dbReference type="PANTHER" id="PTHR33639:SF2">
    <property type="entry name" value="DUF393 DOMAIN-CONTAINING PROTEIN"/>
    <property type="match status" value="1"/>
</dbReference>
<protein>
    <submittedName>
        <fullName evidence="1">Thiol-disulfide oxidoreductase DCC family protein</fullName>
    </submittedName>
</protein>
<keyword evidence="2" id="KW-1185">Reference proteome</keyword>
<reference evidence="2" key="1">
    <citation type="journal article" date="2019" name="Int. J. Syst. Evol. Microbiol.">
        <title>The Global Catalogue of Microorganisms (GCM) 10K type strain sequencing project: providing services to taxonomists for standard genome sequencing and annotation.</title>
        <authorList>
            <consortium name="The Broad Institute Genomics Platform"/>
            <consortium name="The Broad Institute Genome Sequencing Center for Infectious Disease"/>
            <person name="Wu L."/>
            <person name="Ma J."/>
        </authorList>
    </citation>
    <scope>NUCLEOTIDE SEQUENCE [LARGE SCALE GENOMIC DNA]</scope>
    <source>
        <strain evidence="2">TISTR 1571</strain>
    </source>
</reference>
<dbReference type="InterPro" id="IPR052927">
    <property type="entry name" value="DCC_oxidoreductase"/>
</dbReference>
<evidence type="ECO:0000313" key="2">
    <source>
        <dbReference type="Proteomes" id="UP001597452"/>
    </source>
</evidence>
<dbReference type="EMBL" id="JBHUMZ010000006">
    <property type="protein sequence ID" value="MFD2637385.1"/>
    <property type="molecule type" value="Genomic_DNA"/>
</dbReference>
<gene>
    <name evidence="1" type="ORF">ACFSW4_00660</name>
</gene>
<sequence>MVNEQGTILFDGVCNLCNGLVQIILKRDRHNRFQFASLQSDAGRDILERYKLKNDLDTFVYIKGNKAYTKSSAALKVFKDLGGLWRLLYTLIILPNFLRDPVYNWIARNRYKWFGKQDHCMMPRPEYKEKFLD</sequence>
<proteinExistence type="predicted"/>